<evidence type="ECO:0000313" key="4">
    <source>
        <dbReference type="Proteomes" id="UP000189274"/>
    </source>
</evidence>
<dbReference type="GO" id="GO:0004672">
    <property type="term" value="F:protein kinase activity"/>
    <property type="evidence" value="ECO:0007669"/>
    <property type="project" value="InterPro"/>
</dbReference>
<evidence type="ECO:0000259" key="2">
    <source>
        <dbReference type="PROSITE" id="PS50011"/>
    </source>
</evidence>
<organism evidence="3 4">
    <name type="scientific">Pichia kudriavzevii</name>
    <name type="common">Yeast</name>
    <name type="synonym">Issatchenkia orientalis</name>
    <dbReference type="NCBI Taxonomy" id="4909"/>
    <lineage>
        <taxon>Eukaryota</taxon>
        <taxon>Fungi</taxon>
        <taxon>Dikarya</taxon>
        <taxon>Ascomycota</taxon>
        <taxon>Saccharomycotina</taxon>
        <taxon>Pichiomycetes</taxon>
        <taxon>Pichiales</taxon>
        <taxon>Pichiaceae</taxon>
        <taxon>Pichia</taxon>
    </lineage>
</organism>
<dbReference type="SMART" id="SM00220">
    <property type="entry name" value="S_TKc"/>
    <property type="match status" value="1"/>
</dbReference>
<evidence type="ECO:0000313" key="3">
    <source>
        <dbReference type="EMBL" id="ONH77680.1"/>
    </source>
</evidence>
<sequence>PVVDVSNVTFFSLLLVTSVNLVSSFASAGFAPNENPPLAGLASSFFSAGFAPNENPPLAAGLASSFFSAGFAPNENPPLAGLASSFFSAGFAPNENPPLAGLASSFFSAGFAPNENPPLAGLASSFFSAGFAPNENPPLAGLASSFFSAGFAPNENPPLAGLASSFFSAGFAPNENPPLAGLASSFFSAGFAPNENPPLAGLGSVLTEFDVGVDVEPNENALDPDGSVGLPPNENPPVDALESLVNEVVSEGLAAAAKLKDGTVDPLDGCAVDDVADAPPNNPPTGLLVSDGLVLPVPNENPDDAAVVGFAAEDEVEDARFVPKEKLGLFSAVPVFDAVPPNSVDLFVEEVVFKGNVLLLDPNENAGFESPEAFADPTCVPCLPCVVEPKLPKLPNEGVVVEAPDCVFPNEKDVGAAEEPEVEEAEPKLKPDAGFTGLLVAFAFPNPPNLGVEEGFVLFALLLDPKLKGELLLPEFAVLFAPPKPEKSGSNYSFLSSTNLIYREQLPPHYSLPTLVPRYSPELRGLNNIDNEEQIPDINFRDAFPKFDIDLSQYYPIDTGEKNQKLRKTYSENELSKYDSKNGRRKSMNANLEGSLVSYGEDKDLTFKVPRNIIKLNKEGIFDEYIPNFADFNLGKFGIYENAISGEDNEWDINQFSIEKQDNGLVQKHDLISEDGSELSQQVTGSFREVIHNGDASTTEFVTHRTKPIEIGHIKPDNETEYFEVTEEFFHRAASPERESDRFVISSIPKHFQSLSFSYRKQMLFDLLPENLKNDVDYRNHITKILRKNSCTSLSNSSISSMFTPSKAYPNQIEPNTNEMGSILMDNWKVGRVINRGRFGIVRECFNINDGKDIKAVKVIPIQKNVKLLRKFQSEVIIWSRLHHPSCVPLLDLKFTSNNLFLLMPLYDEGSLFDKVKDWENRSICVNERFSVTISYLRGITESLKFIHSVGIHHGDIKLENYVLHKGVPKLCDFGMANYDLNYSPDFSIPVHLGEKIHTEIKRVVDSFSAENLSKIISSSASTDTLTNLRRDRSFNPSSSDYYLEIGNRVRITSSENLYGQESNIGSLPYAAPELLQPCPIASDRKADIWAFGIMSFALVTLKLPFWHVYEPRLKLKILDGNWESEEWKSLILAFPELIGIDGLIRRCLVDRETRCDINDILDILSIL</sequence>
<dbReference type="Pfam" id="PF00069">
    <property type="entry name" value="Pkinase"/>
    <property type="match status" value="1"/>
</dbReference>
<accession>A0A1V2LTZ7</accession>
<proteinExistence type="predicted"/>
<feature type="non-terminal residue" evidence="3">
    <location>
        <position position="1"/>
    </location>
</feature>
<feature type="signal peptide" evidence="1">
    <location>
        <begin position="1"/>
        <end position="24"/>
    </location>
</feature>
<reference evidence="4" key="1">
    <citation type="journal article" date="2017" name="Genome Announc.">
        <title>Genome sequences of Cyberlindnera fabianii 65, Pichia kudriavzevii 129, and Saccharomyces cerevisiae 131 isolated from fermented masau fruits in Zimbabwe.</title>
        <authorList>
            <person name="van Rijswijck I.M.H."/>
            <person name="Derks M.F.L."/>
            <person name="Abee T."/>
            <person name="de Ridder D."/>
            <person name="Smid E.J."/>
        </authorList>
    </citation>
    <scope>NUCLEOTIDE SEQUENCE [LARGE SCALE GENOMIC DNA]</scope>
    <source>
        <strain evidence="4">129</strain>
    </source>
</reference>
<protein>
    <submittedName>
        <fullName evidence="3">Nitrogen network kinase 1</fullName>
    </submittedName>
</protein>
<keyword evidence="1" id="KW-0732">Signal</keyword>
<dbReference type="EMBL" id="MQVM01000001">
    <property type="protein sequence ID" value="ONH77680.1"/>
    <property type="molecule type" value="Genomic_DNA"/>
</dbReference>
<dbReference type="GO" id="GO:0005524">
    <property type="term" value="F:ATP binding"/>
    <property type="evidence" value="ECO:0007669"/>
    <property type="project" value="InterPro"/>
</dbReference>
<dbReference type="InterPro" id="IPR011009">
    <property type="entry name" value="Kinase-like_dom_sf"/>
</dbReference>
<feature type="domain" description="Protein kinase" evidence="2">
    <location>
        <begin position="828"/>
        <end position="1168"/>
    </location>
</feature>
<dbReference type="PANTHER" id="PTHR24347">
    <property type="entry name" value="SERINE/THREONINE-PROTEIN KINASE"/>
    <property type="match status" value="1"/>
</dbReference>
<name>A0A1V2LTZ7_PICKU</name>
<dbReference type="PROSITE" id="PS50011">
    <property type="entry name" value="PROTEIN_KINASE_DOM"/>
    <property type="match status" value="1"/>
</dbReference>
<comment type="caution">
    <text evidence="3">The sequence shown here is derived from an EMBL/GenBank/DDBJ whole genome shotgun (WGS) entry which is preliminary data.</text>
</comment>
<feature type="chain" id="PRO_5013115692" evidence="1">
    <location>
        <begin position="25"/>
        <end position="1168"/>
    </location>
</feature>
<dbReference type="Proteomes" id="UP000189274">
    <property type="component" value="Unassembled WGS sequence"/>
</dbReference>
<keyword evidence="3" id="KW-0808">Transferase</keyword>
<keyword evidence="3" id="KW-0418">Kinase</keyword>
<dbReference type="Gene3D" id="1.10.510.10">
    <property type="entry name" value="Transferase(Phosphotransferase) domain 1"/>
    <property type="match status" value="2"/>
</dbReference>
<feature type="non-terminal residue" evidence="3">
    <location>
        <position position="1168"/>
    </location>
</feature>
<dbReference type="InterPro" id="IPR000719">
    <property type="entry name" value="Prot_kinase_dom"/>
</dbReference>
<dbReference type="AlphaFoldDB" id="A0A1V2LTZ7"/>
<dbReference type="InterPro" id="IPR008271">
    <property type="entry name" value="Ser/Thr_kinase_AS"/>
</dbReference>
<evidence type="ECO:0000256" key="1">
    <source>
        <dbReference type="SAM" id="SignalP"/>
    </source>
</evidence>
<dbReference type="VEuPathDB" id="FungiDB:C5L36_0E01620"/>
<dbReference type="SUPFAM" id="SSF56112">
    <property type="entry name" value="Protein kinase-like (PK-like)"/>
    <property type="match status" value="1"/>
</dbReference>
<dbReference type="CDD" id="cd00180">
    <property type="entry name" value="PKc"/>
    <property type="match status" value="1"/>
</dbReference>
<gene>
    <name evidence="3" type="ORF">BOH78_0217</name>
</gene>
<dbReference type="PROSITE" id="PS00108">
    <property type="entry name" value="PROTEIN_KINASE_ST"/>
    <property type="match status" value="1"/>
</dbReference>